<gene>
    <name evidence="1" type="ORF">GDO81_002586</name>
</gene>
<keyword evidence="2" id="KW-1185">Reference proteome</keyword>
<evidence type="ECO:0000313" key="1">
    <source>
        <dbReference type="EMBL" id="KAG8598359.1"/>
    </source>
</evidence>
<accession>A0AAV7DLE9</accession>
<organism evidence="1 2">
    <name type="scientific">Engystomops pustulosus</name>
    <name type="common">Tungara frog</name>
    <name type="synonym">Physalaemus pustulosus</name>
    <dbReference type="NCBI Taxonomy" id="76066"/>
    <lineage>
        <taxon>Eukaryota</taxon>
        <taxon>Metazoa</taxon>
        <taxon>Chordata</taxon>
        <taxon>Craniata</taxon>
        <taxon>Vertebrata</taxon>
        <taxon>Euteleostomi</taxon>
        <taxon>Amphibia</taxon>
        <taxon>Batrachia</taxon>
        <taxon>Anura</taxon>
        <taxon>Neobatrachia</taxon>
        <taxon>Hyloidea</taxon>
        <taxon>Leptodactylidae</taxon>
        <taxon>Leiuperinae</taxon>
        <taxon>Engystomops</taxon>
    </lineage>
</organism>
<sequence length="80" mass="9035">MKHKTLTTRPISKAIVRGNHMLPSKGNHIVQRQKMFFFRMSPSAKNMSQDQALCASFLGLSGAKVCHQAQWRDNLVTHKG</sequence>
<dbReference type="AlphaFoldDB" id="A0AAV7DLE9"/>
<protein>
    <submittedName>
        <fullName evidence="1">Uncharacterized protein</fullName>
    </submittedName>
</protein>
<evidence type="ECO:0000313" key="2">
    <source>
        <dbReference type="Proteomes" id="UP000824782"/>
    </source>
</evidence>
<proteinExistence type="predicted"/>
<reference evidence="1" key="1">
    <citation type="thesis" date="2020" institute="ProQuest LLC" country="789 East Eisenhower Parkway, Ann Arbor, MI, USA">
        <title>Comparative Genomics and Chromosome Evolution.</title>
        <authorList>
            <person name="Mudd A.B."/>
        </authorList>
    </citation>
    <scope>NUCLEOTIDE SEQUENCE</scope>
    <source>
        <strain evidence="1">237g6f4</strain>
        <tissue evidence="1">Blood</tissue>
    </source>
</reference>
<dbReference type="Proteomes" id="UP000824782">
    <property type="component" value="Unassembled WGS sequence"/>
</dbReference>
<comment type="caution">
    <text evidence="1">The sequence shown here is derived from an EMBL/GenBank/DDBJ whole genome shotgun (WGS) entry which is preliminary data.</text>
</comment>
<name>A0AAV7DLE9_ENGPU</name>
<dbReference type="EMBL" id="WNYA01000001">
    <property type="protein sequence ID" value="KAG8598359.1"/>
    <property type="molecule type" value="Genomic_DNA"/>
</dbReference>